<evidence type="ECO:0000313" key="2">
    <source>
        <dbReference type="EMBL" id="GAA2621214.1"/>
    </source>
</evidence>
<reference evidence="3" key="1">
    <citation type="journal article" date="2019" name="Int. J. Syst. Evol. Microbiol.">
        <title>The Global Catalogue of Microorganisms (GCM) 10K type strain sequencing project: providing services to taxonomists for standard genome sequencing and annotation.</title>
        <authorList>
            <consortium name="The Broad Institute Genomics Platform"/>
            <consortium name="The Broad Institute Genome Sequencing Center for Infectious Disease"/>
            <person name="Wu L."/>
            <person name="Ma J."/>
        </authorList>
    </citation>
    <scope>NUCLEOTIDE SEQUENCE [LARGE SCALE GENOMIC DNA]</scope>
    <source>
        <strain evidence="3">JCM 4524</strain>
    </source>
</reference>
<protein>
    <submittedName>
        <fullName evidence="2">Uncharacterized protein</fullName>
    </submittedName>
</protein>
<comment type="caution">
    <text evidence="2">The sequence shown here is derived from an EMBL/GenBank/DDBJ whole genome shotgun (WGS) entry which is preliminary data.</text>
</comment>
<organism evidence="2 3">
    <name type="scientific">Streptomyces vastus</name>
    <dbReference type="NCBI Taxonomy" id="285451"/>
    <lineage>
        <taxon>Bacteria</taxon>
        <taxon>Bacillati</taxon>
        <taxon>Actinomycetota</taxon>
        <taxon>Actinomycetes</taxon>
        <taxon>Kitasatosporales</taxon>
        <taxon>Streptomycetaceae</taxon>
        <taxon>Streptomyces</taxon>
    </lineage>
</organism>
<name>A0ABP6CIJ9_9ACTN</name>
<keyword evidence="1" id="KW-1133">Transmembrane helix</keyword>
<dbReference type="EMBL" id="BAAASJ010000004">
    <property type="protein sequence ID" value="GAA2621214.1"/>
    <property type="molecule type" value="Genomic_DNA"/>
</dbReference>
<keyword evidence="1" id="KW-0472">Membrane</keyword>
<gene>
    <name evidence="2" type="ORF">GCM10010307_04980</name>
</gene>
<accession>A0ABP6CIJ9</accession>
<feature type="transmembrane region" description="Helical" evidence="1">
    <location>
        <begin position="43"/>
        <end position="63"/>
    </location>
</feature>
<sequence length="71" mass="7559">MLTPESSERGEPVGTARSAAVTFASVVAILLVMQFAFEGEVTLRSALVAAAVGLLSVAVGPLWEKWRSNRR</sequence>
<keyword evidence="3" id="KW-1185">Reference proteome</keyword>
<dbReference type="Proteomes" id="UP001500151">
    <property type="component" value="Unassembled WGS sequence"/>
</dbReference>
<evidence type="ECO:0000313" key="3">
    <source>
        <dbReference type="Proteomes" id="UP001500151"/>
    </source>
</evidence>
<feature type="transmembrane region" description="Helical" evidence="1">
    <location>
        <begin position="20"/>
        <end position="37"/>
    </location>
</feature>
<proteinExistence type="predicted"/>
<evidence type="ECO:0000256" key="1">
    <source>
        <dbReference type="SAM" id="Phobius"/>
    </source>
</evidence>
<keyword evidence="1" id="KW-0812">Transmembrane</keyword>